<organism evidence="9 10">
    <name type="scientific">Acetobacter malorum</name>
    <dbReference type="NCBI Taxonomy" id="178901"/>
    <lineage>
        <taxon>Bacteria</taxon>
        <taxon>Pseudomonadati</taxon>
        <taxon>Pseudomonadota</taxon>
        <taxon>Alphaproteobacteria</taxon>
        <taxon>Acetobacterales</taxon>
        <taxon>Acetobacteraceae</taxon>
        <taxon>Acetobacter</taxon>
    </lineage>
</organism>
<feature type="transmembrane region" description="Helical" evidence="7">
    <location>
        <begin position="514"/>
        <end position="532"/>
    </location>
</feature>
<evidence type="ECO:0000256" key="3">
    <source>
        <dbReference type="ARBA" id="ARBA00022692"/>
    </source>
</evidence>
<evidence type="ECO:0000256" key="4">
    <source>
        <dbReference type="ARBA" id="ARBA00022989"/>
    </source>
</evidence>
<evidence type="ECO:0000256" key="6">
    <source>
        <dbReference type="ARBA" id="ARBA00043993"/>
    </source>
</evidence>
<feature type="transmembrane region" description="Helical" evidence="7">
    <location>
        <begin position="143"/>
        <end position="163"/>
    </location>
</feature>
<feature type="transmembrane region" description="Helical" evidence="7">
    <location>
        <begin position="52"/>
        <end position="80"/>
    </location>
</feature>
<dbReference type="Pfam" id="PF13515">
    <property type="entry name" value="FUSC_2"/>
    <property type="match status" value="1"/>
</dbReference>
<accession>A0A149RR76</accession>
<feature type="domain" description="Integral membrane bound transporter" evidence="8">
    <location>
        <begin position="404"/>
        <end position="526"/>
    </location>
</feature>
<evidence type="ECO:0000313" key="10">
    <source>
        <dbReference type="Proteomes" id="UP000075526"/>
    </source>
</evidence>
<evidence type="ECO:0000256" key="2">
    <source>
        <dbReference type="ARBA" id="ARBA00022475"/>
    </source>
</evidence>
<name>A0A149RR76_9PROT</name>
<gene>
    <name evidence="9" type="ORF">AD933_05685</name>
</gene>
<dbReference type="InterPro" id="IPR049453">
    <property type="entry name" value="Memb_transporter_dom"/>
</dbReference>
<feature type="transmembrane region" description="Helical" evidence="7">
    <location>
        <begin position="481"/>
        <end position="502"/>
    </location>
</feature>
<dbReference type="AlphaFoldDB" id="A0A149RR76"/>
<proteinExistence type="inferred from homology"/>
<dbReference type="PATRIC" id="fig|178901.13.peg.2278"/>
<dbReference type="Proteomes" id="UP000075526">
    <property type="component" value="Unassembled WGS sequence"/>
</dbReference>
<dbReference type="PANTHER" id="PTHR30509:SF9">
    <property type="entry name" value="MULTIDRUG RESISTANCE PROTEIN MDTO"/>
    <property type="match status" value="1"/>
</dbReference>
<evidence type="ECO:0000259" key="8">
    <source>
        <dbReference type="Pfam" id="PF13515"/>
    </source>
</evidence>
<keyword evidence="3 7" id="KW-0812">Transmembrane</keyword>
<dbReference type="EMBL" id="LHZF01000154">
    <property type="protein sequence ID" value="KXV16729.1"/>
    <property type="molecule type" value="Genomic_DNA"/>
</dbReference>
<comment type="caution">
    <text evidence="9">The sequence shown here is derived from an EMBL/GenBank/DDBJ whole genome shotgun (WGS) entry which is preliminary data.</text>
</comment>
<comment type="subcellular location">
    <subcellularLocation>
        <location evidence="1">Cell membrane</location>
        <topology evidence="1">Multi-pass membrane protein</topology>
    </subcellularLocation>
</comment>
<evidence type="ECO:0000256" key="7">
    <source>
        <dbReference type="SAM" id="Phobius"/>
    </source>
</evidence>
<dbReference type="PANTHER" id="PTHR30509">
    <property type="entry name" value="P-HYDROXYBENZOIC ACID EFFLUX PUMP SUBUNIT-RELATED"/>
    <property type="match status" value="1"/>
</dbReference>
<comment type="similarity">
    <text evidence="6">Belongs to the YccS/YhfK family.</text>
</comment>
<evidence type="ECO:0000256" key="1">
    <source>
        <dbReference type="ARBA" id="ARBA00004651"/>
    </source>
</evidence>
<feature type="transmembrane region" description="Helical" evidence="7">
    <location>
        <begin position="442"/>
        <end position="469"/>
    </location>
</feature>
<evidence type="ECO:0000313" key="9">
    <source>
        <dbReference type="EMBL" id="KXV16729.1"/>
    </source>
</evidence>
<evidence type="ECO:0000256" key="5">
    <source>
        <dbReference type="ARBA" id="ARBA00023136"/>
    </source>
</evidence>
<dbReference type="GO" id="GO:0005886">
    <property type="term" value="C:plasma membrane"/>
    <property type="evidence" value="ECO:0007669"/>
    <property type="project" value="UniProtKB-SubCell"/>
</dbReference>
<reference evidence="9 10" key="1">
    <citation type="submission" date="2015-06" db="EMBL/GenBank/DDBJ databases">
        <title>Improved classification and identification of acetic acid bacteria using matrix-assisted laser desorption/ionization time-of-flight mass spectrometry; Gluconobacter nephelii and Gluconobacter uchimurae are later heterotypic synonyms of Gluconobacter japonicus and Gluconobacter oxydans, respectively.</title>
        <authorList>
            <person name="Li L."/>
            <person name="Cleenwerck I."/>
            <person name="De Vuyst L."/>
            <person name="Vandamme P."/>
        </authorList>
    </citation>
    <scope>NUCLEOTIDE SEQUENCE [LARGE SCALE GENOMIC DNA]</scope>
    <source>
        <strain evidence="9 10">LMG 1552</strain>
    </source>
</reference>
<keyword evidence="4 7" id="KW-1133">Transmembrane helix</keyword>
<sequence>MKTHLPLSLPGKQTFMRAASRTLMPSAIAHWLGVRAIAIAPEQVAVREGLRAGVAVGTVMLVALYLHMPLMAWSAFAAFWTCLVDPGGLLRSRLETMLKFAALGTVISGSVSAAAGFGMLPAFVALGVSVLGCALLRLRGATATQIGVLAAIVAVVAVCYPFPPEVAVRLSGLFALGAIWATLICVLAWPVDPYMPLRLACSAVLREEERMTRRLLDYMKPGAPDMEQESASIGAFRREIRSRIERTRGRIEILSADAISSRTRATLLPAIEACDRIFIALIAFEHAVLSGETSHAARRTVRVVTTTLHRMAREAQRPEPRPERLHRQQRLLARIAEQDADLFGKGAHVCAQAVQELITAWQTLSTPHAQPTGQTVSGRPRPAAVPRAQGLRHAARLCVSVLVAYAISLKLDLPYAYWAMMAVVVVTQPSVTTTLPRTIERVIGSIAGGLLAAVMGVLLPVWSILLLIFPLAAATIALRSVNYTLCVMFMTQLFVLVTDLVSPGLGWDVALARAINNIIGSLVGLAGCFLLWPERRGAPLAAQVADAFRANIRYAALATGPEILSWHQIESARRKAGTTSTVAEIQCQTARLEGLRRSDQIGKAREILFLLRKLAGAASVWWMEKTPEPTQAIRQRADLYSRLAERFDPTEQTSSSPAPLTDATLDDLLTLLRKLDLAELDDEHIKAVSQGHPL</sequence>
<feature type="transmembrane region" description="Helical" evidence="7">
    <location>
        <begin position="100"/>
        <end position="131"/>
    </location>
</feature>
<feature type="transmembrane region" description="Helical" evidence="7">
    <location>
        <begin position="169"/>
        <end position="189"/>
    </location>
</feature>
<protein>
    <recommendedName>
        <fullName evidence="8">Integral membrane bound transporter domain-containing protein</fullName>
    </recommendedName>
</protein>
<keyword evidence="5 7" id="KW-0472">Membrane</keyword>
<keyword evidence="2" id="KW-1003">Cell membrane</keyword>